<accession>A0A1W9NZK8</accession>
<feature type="coiled-coil region" evidence="1">
    <location>
        <begin position="37"/>
        <end position="64"/>
    </location>
</feature>
<name>A0A1W9NZK8_UNCC3</name>
<protein>
    <recommendedName>
        <fullName evidence="4">Cell division protein FtsL</fullName>
    </recommendedName>
</protein>
<dbReference type="Pfam" id="PF04977">
    <property type="entry name" value="DivIC"/>
    <property type="match status" value="1"/>
</dbReference>
<evidence type="ECO:0008006" key="4">
    <source>
        <dbReference type="Google" id="ProtNLM"/>
    </source>
</evidence>
<sequence>MFLKKKFLPFLFLLGSIVTIISLSRSVIRTYRRESRLSNLRKEVALAEEKIKELSQKVQEQENDQFVEQQARDKLNMAKPGEKIVIVNKEQTSQEQQILGQATENLNTNLAKWHYLFFGH</sequence>
<dbReference type="AlphaFoldDB" id="A0A1W9NZK8"/>
<comment type="caution">
    <text evidence="2">The sequence shown here is derived from an EMBL/GenBank/DDBJ whole genome shotgun (WGS) entry which is preliminary data.</text>
</comment>
<proteinExistence type="predicted"/>
<dbReference type="InterPro" id="IPR007060">
    <property type="entry name" value="FtsL/DivIC"/>
</dbReference>
<dbReference type="STRING" id="1968527.B5M47_00035"/>
<organism evidence="2 3">
    <name type="scientific">candidate division CPR3 bacterium 4484_211</name>
    <dbReference type="NCBI Taxonomy" id="1968527"/>
    <lineage>
        <taxon>Bacteria</taxon>
        <taxon>Bacteria division CPR3</taxon>
    </lineage>
</organism>
<evidence type="ECO:0000313" key="3">
    <source>
        <dbReference type="Proteomes" id="UP000192520"/>
    </source>
</evidence>
<dbReference type="EMBL" id="MZGJ01000001">
    <property type="protein sequence ID" value="OQX51577.1"/>
    <property type="molecule type" value="Genomic_DNA"/>
</dbReference>
<keyword evidence="1" id="KW-0175">Coiled coil</keyword>
<evidence type="ECO:0000256" key="1">
    <source>
        <dbReference type="SAM" id="Coils"/>
    </source>
</evidence>
<reference evidence="3" key="1">
    <citation type="submission" date="2017-03" db="EMBL/GenBank/DDBJ databases">
        <title>Novel pathways for hydrocarbon cycling and metabolic interdependencies in hydrothermal sediment communities.</title>
        <authorList>
            <person name="Dombrowski N."/>
            <person name="Seitz K."/>
            <person name="Teske A."/>
            <person name="Baker B."/>
        </authorList>
    </citation>
    <scope>NUCLEOTIDE SEQUENCE [LARGE SCALE GENOMIC DNA]</scope>
</reference>
<dbReference type="Proteomes" id="UP000192520">
    <property type="component" value="Unassembled WGS sequence"/>
</dbReference>
<evidence type="ECO:0000313" key="2">
    <source>
        <dbReference type="EMBL" id="OQX51577.1"/>
    </source>
</evidence>
<gene>
    <name evidence="2" type="ORF">B5M47_00035</name>
</gene>